<dbReference type="Gene3D" id="1.10.510.10">
    <property type="entry name" value="Transferase(Phosphotransferase) domain 1"/>
    <property type="match status" value="2"/>
</dbReference>
<keyword evidence="2" id="KW-0418">Kinase</keyword>
<keyword evidence="3" id="KW-1185">Reference proteome</keyword>
<dbReference type="GO" id="GO:0004714">
    <property type="term" value="F:transmembrane receptor protein tyrosine kinase activity"/>
    <property type="evidence" value="ECO:0007669"/>
    <property type="project" value="InterPro"/>
</dbReference>
<dbReference type="InterPro" id="IPR011009">
    <property type="entry name" value="Kinase-like_dom_sf"/>
</dbReference>
<dbReference type="InterPro" id="IPR045272">
    <property type="entry name" value="ANXUR1/2-like"/>
</dbReference>
<dbReference type="SUPFAM" id="SSF56112">
    <property type="entry name" value="Protein kinase-like (PK-like)"/>
    <property type="match status" value="2"/>
</dbReference>
<organism evidence="2 3">
    <name type="scientific">Vigna unguiculata</name>
    <name type="common">Cowpea</name>
    <dbReference type="NCBI Taxonomy" id="3917"/>
    <lineage>
        <taxon>Eukaryota</taxon>
        <taxon>Viridiplantae</taxon>
        <taxon>Streptophyta</taxon>
        <taxon>Embryophyta</taxon>
        <taxon>Tracheophyta</taxon>
        <taxon>Spermatophyta</taxon>
        <taxon>Magnoliopsida</taxon>
        <taxon>eudicotyledons</taxon>
        <taxon>Gunneridae</taxon>
        <taxon>Pentapetalae</taxon>
        <taxon>rosids</taxon>
        <taxon>fabids</taxon>
        <taxon>Fabales</taxon>
        <taxon>Fabaceae</taxon>
        <taxon>Papilionoideae</taxon>
        <taxon>50 kb inversion clade</taxon>
        <taxon>NPAAA clade</taxon>
        <taxon>indigoferoid/millettioid clade</taxon>
        <taxon>Phaseoleae</taxon>
        <taxon>Vigna</taxon>
    </lineage>
</organism>
<reference evidence="2 3" key="1">
    <citation type="submission" date="2019-04" db="EMBL/GenBank/DDBJ databases">
        <title>An improved genome assembly and genetic linkage map for asparagus bean, Vigna unguiculata ssp. sesquipedialis.</title>
        <authorList>
            <person name="Xia Q."/>
            <person name="Zhang R."/>
            <person name="Dong Y."/>
        </authorList>
    </citation>
    <scope>NUCLEOTIDE SEQUENCE [LARGE SCALE GENOMIC DNA]</scope>
    <source>
        <tissue evidence="2">Leaf</tissue>
    </source>
</reference>
<evidence type="ECO:0000259" key="1">
    <source>
        <dbReference type="PROSITE" id="PS50011"/>
    </source>
</evidence>
<dbReference type="AlphaFoldDB" id="A0A4D6NFR7"/>
<dbReference type="InterPro" id="IPR001245">
    <property type="entry name" value="Ser-Thr/Tyr_kinase_cat_dom"/>
</dbReference>
<keyword evidence="2" id="KW-0675">Receptor</keyword>
<accession>A0A4D6NFR7</accession>
<proteinExistence type="predicted"/>
<dbReference type="Pfam" id="PF07714">
    <property type="entry name" value="PK_Tyr_Ser-Thr"/>
    <property type="match status" value="2"/>
</dbReference>
<sequence>MMLSFIGSIGYLAVEQILNLTITDKTDVYSFGMVLLEVVCGRKYMKLSTEVEFLGRPAEEKVDPKIKGKIAPACWQVFTDIVQGCVKYEADERPTMGEVEVQLEYALWLQEQADITNIHGGSIGYLAVEQILNLTITDKTDVYSFGMVLLEVVCGRKYMKLSTEVEFLGRPAEEKVDPKIKGKIAPACWQVFTDIVQGCVKYEADERPTMGEVEVQLEYALWLQEQADITNIHGGDYVLLSETIINLKP</sequence>
<evidence type="ECO:0000313" key="2">
    <source>
        <dbReference type="EMBL" id="QCE12713.1"/>
    </source>
</evidence>
<evidence type="ECO:0000313" key="3">
    <source>
        <dbReference type="Proteomes" id="UP000501690"/>
    </source>
</evidence>
<dbReference type="PROSITE" id="PS50011">
    <property type="entry name" value="PROTEIN_KINASE_DOM"/>
    <property type="match status" value="1"/>
</dbReference>
<dbReference type="InterPro" id="IPR000719">
    <property type="entry name" value="Prot_kinase_dom"/>
</dbReference>
<dbReference type="Proteomes" id="UP000501690">
    <property type="component" value="Linkage Group LG10"/>
</dbReference>
<dbReference type="EMBL" id="CP039354">
    <property type="protein sequence ID" value="QCE12713.1"/>
    <property type="molecule type" value="Genomic_DNA"/>
</dbReference>
<dbReference type="GO" id="GO:0009506">
    <property type="term" value="C:plasmodesma"/>
    <property type="evidence" value="ECO:0007669"/>
    <property type="project" value="TreeGrafter"/>
</dbReference>
<dbReference type="PANTHER" id="PTHR27003">
    <property type="entry name" value="OS07G0166700 PROTEIN"/>
    <property type="match status" value="1"/>
</dbReference>
<keyword evidence="2" id="KW-0808">Transferase</keyword>
<name>A0A4D6NFR7_VIGUN</name>
<dbReference type="PANTHER" id="PTHR27003:SF303">
    <property type="entry name" value="TYROSINE KINASE FAMILY PROTEIN"/>
    <property type="match status" value="1"/>
</dbReference>
<feature type="domain" description="Protein kinase" evidence="1">
    <location>
        <begin position="1"/>
        <end position="109"/>
    </location>
</feature>
<dbReference type="GO" id="GO:0005886">
    <property type="term" value="C:plasma membrane"/>
    <property type="evidence" value="ECO:0007669"/>
    <property type="project" value="TreeGrafter"/>
</dbReference>
<protein>
    <submittedName>
        <fullName evidence="2">Interleukin-1 receptor-associated kinase 4</fullName>
    </submittedName>
</protein>
<gene>
    <name evidence="2" type="ORF">DEO72_LG10g3962</name>
</gene>
<dbReference type="GO" id="GO:0005524">
    <property type="term" value="F:ATP binding"/>
    <property type="evidence" value="ECO:0007669"/>
    <property type="project" value="InterPro"/>
</dbReference>